<accession>A0A2P5FRQ3</accession>
<dbReference type="InterPro" id="IPR039391">
    <property type="entry name" value="Phytocyanin-like"/>
</dbReference>
<dbReference type="EMBL" id="JXTC01000013">
    <property type="protein sequence ID" value="POO00434.1"/>
    <property type="molecule type" value="Genomic_DNA"/>
</dbReference>
<dbReference type="Pfam" id="PF02298">
    <property type="entry name" value="Cu_bind_like"/>
    <property type="match status" value="1"/>
</dbReference>
<reference evidence="6" key="1">
    <citation type="submission" date="2016-06" db="EMBL/GenBank/DDBJ databases">
        <title>Parallel loss of symbiosis genes in relatives of nitrogen-fixing non-legume Parasponia.</title>
        <authorList>
            <person name="Van Velzen R."/>
            <person name="Holmer R."/>
            <person name="Bu F."/>
            <person name="Rutten L."/>
            <person name="Van Zeijl A."/>
            <person name="Liu W."/>
            <person name="Santuari L."/>
            <person name="Cao Q."/>
            <person name="Sharma T."/>
            <person name="Shen D."/>
            <person name="Roswanjaya Y."/>
            <person name="Wardhani T."/>
            <person name="Kalhor M.S."/>
            <person name="Jansen J."/>
            <person name="Van den Hoogen J."/>
            <person name="Gungor B."/>
            <person name="Hartog M."/>
            <person name="Hontelez J."/>
            <person name="Verver J."/>
            <person name="Yang W.-C."/>
            <person name="Schijlen E."/>
            <person name="Repin R."/>
            <person name="Schilthuizen M."/>
            <person name="Schranz E."/>
            <person name="Heidstra R."/>
            <person name="Miyata K."/>
            <person name="Fedorova E."/>
            <person name="Kohlen W."/>
            <person name="Bisseling T."/>
            <person name="Smit S."/>
            <person name="Geurts R."/>
        </authorList>
    </citation>
    <scope>NUCLEOTIDE SEQUENCE [LARGE SCALE GENOMIC DNA]</scope>
    <source>
        <strain evidence="6">cv. RG33-2</strain>
    </source>
</reference>
<feature type="transmembrane region" description="Helical" evidence="2">
    <location>
        <begin position="176"/>
        <end position="195"/>
    </location>
</feature>
<dbReference type="Proteomes" id="UP000237000">
    <property type="component" value="Unassembled WGS sequence"/>
</dbReference>
<dbReference type="GO" id="GO:0009055">
    <property type="term" value="F:electron transfer activity"/>
    <property type="evidence" value="ECO:0007669"/>
    <property type="project" value="InterPro"/>
</dbReference>
<dbReference type="InParanoid" id="A0A2P5FRQ3"/>
<dbReference type="PROSITE" id="PS51485">
    <property type="entry name" value="PHYTOCYANIN"/>
    <property type="match status" value="1"/>
</dbReference>
<keyword evidence="3" id="KW-0732">Signal</keyword>
<evidence type="ECO:0000313" key="6">
    <source>
        <dbReference type="Proteomes" id="UP000237000"/>
    </source>
</evidence>
<evidence type="ECO:0000256" key="3">
    <source>
        <dbReference type="SAM" id="SignalP"/>
    </source>
</evidence>
<dbReference type="STRING" id="63057.A0A2P5FRQ3"/>
<feature type="domain" description="Phytocyanin" evidence="4">
    <location>
        <begin position="28"/>
        <end position="117"/>
    </location>
</feature>
<keyword evidence="2" id="KW-0812">Transmembrane</keyword>
<dbReference type="Gene3D" id="2.60.40.420">
    <property type="entry name" value="Cupredoxins - blue copper proteins"/>
    <property type="match status" value="1"/>
</dbReference>
<name>A0A2P5FRQ3_TREOI</name>
<evidence type="ECO:0000259" key="4">
    <source>
        <dbReference type="PROSITE" id="PS51485"/>
    </source>
</evidence>
<evidence type="ECO:0000256" key="1">
    <source>
        <dbReference type="SAM" id="MobiDB-lite"/>
    </source>
</evidence>
<protein>
    <submittedName>
        <fullName evidence="5">Phytocyanin domain containing protein</fullName>
    </submittedName>
</protein>
<comment type="caution">
    <text evidence="5">The sequence shown here is derived from an EMBL/GenBank/DDBJ whole genome shotgun (WGS) entry which is preliminary data.</text>
</comment>
<dbReference type="AlphaFoldDB" id="A0A2P5FRQ3"/>
<dbReference type="InterPro" id="IPR003245">
    <property type="entry name" value="Phytocyanin_dom"/>
</dbReference>
<keyword evidence="6" id="KW-1185">Reference proteome</keyword>
<dbReference type="PANTHER" id="PTHR33021:SF253">
    <property type="entry name" value="EARLY NODULIN-LIKE PROTEIN 9"/>
    <property type="match status" value="1"/>
</dbReference>
<dbReference type="SUPFAM" id="SSF49503">
    <property type="entry name" value="Cupredoxins"/>
    <property type="match status" value="1"/>
</dbReference>
<dbReference type="GO" id="GO:0005886">
    <property type="term" value="C:plasma membrane"/>
    <property type="evidence" value="ECO:0007669"/>
    <property type="project" value="TreeGrafter"/>
</dbReference>
<proteinExistence type="predicted"/>
<dbReference type="InterPro" id="IPR008972">
    <property type="entry name" value="Cupredoxin"/>
</dbReference>
<evidence type="ECO:0000256" key="2">
    <source>
        <dbReference type="SAM" id="Phobius"/>
    </source>
</evidence>
<feature type="region of interest" description="Disordered" evidence="1">
    <location>
        <begin position="121"/>
        <end position="172"/>
    </location>
</feature>
<sequence length="196" mass="21070">MANYQSRTFQLLGLLCLSLFLVPKSFATEFTIGGSKGWSVPSDQNAVHYIFDYPSGQDSVLLVSQEDYNNCNTDNPQKKFDDGHTVYTFNQSGPHYFISGNKDNCQKNEKVVVIVLADRSNQTNAASPSPSRSNETNPSPAPEGQGSPPPPTGTVEINPTPSPVSDQPSPSDASHAYMSFLGCIGAFSASALVLVF</sequence>
<evidence type="ECO:0000313" key="5">
    <source>
        <dbReference type="EMBL" id="POO00434.1"/>
    </source>
</evidence>
<gene>
    <name evidence="5" type="ORF">TorRG33x02_038470</name>
</gene>
<feature type="chain" id="PRO_5015176368" evidence="3">
    <location>
        <begin position="28"/>
        <end position="196"/>
    </location>
</feature>
<dbReference type="FunCoup" id="A0A2P5FRQ3">
    <property type="interactions" value="130"/>
</dbReference>
<organism evidence="5 6">
    <name type="scientific">Trema orientale</name>
    <name type="common">Charcoal tree</name>
    <name type="synonym">Celtis orientalis</name>
    <dbReference type="NCBI Taxonomy" id="63057"/>
    <lineage>
        <taxon>Eukaryota</taxon>
        <taxon>Viridiplantae</taxon>
        <taxon>Streptophyta</taxon>
        <taxon>Embryophyta</taxon>
        <taxon>Tracheophyta</taxon>
        <taxon>Spermatophyta</taxon>
        <taxon>Magnoliopsida</taxon>
        <taxon>eudicotyledons</taxon>
        <taxon>Gunneridae</taxon>
        <taxon>Pentapetalae</taxon>
        <taxon>rosids</taxon>
        <taxon>fabids</taxon>
        <taxon>Rosales</taxon>
        <taxon>Cannabaceae</taxon>
        <taxon>Trema</taxon>
    </lineage>
</organism>
<feature type="signal peptide" evidence="3">
    <location>
        <begin position="1"/>
        <end position="27"/>
    </location>
</feature>
<feature type="compositionally biased region" description="Polar residues" evidence="1">
    <location>
        <begin position="121"/>
        <end position="137"/>
    </location>
</feature>
<keyword evidence="2" id="KW-0472">Membrane</keyword>
<keyword evidence="2" id="KW-1133">Transmembrane helix</keyword>
<feature type="compositionally biased region" description="Low complexity" evidence="1">
    <location>
        <begin position="163"/>
        <end position="172"/>
    </location>
</feature>
<dbReference type="OrthoDB" id="691587at2759"/>
<dbReference type="PANTHER" id="PTHR33021">
    <property type="entry name" value="BLUE COPPER PROTEIN"/>
    <property type="match status" value="1"/>
</dbReference>